<feature type="binding site" evidence="3">
    <location>
        <position position="103"/>
    </location>
    <ligand>
        <name>substrate</name>
    </ligand>
</feature>
<keyword evidence="3" id="KW-0479">Metal-binding</keyword>
<dbReference type="InterPro" id="IPR013658">
    <property type="entry name" value="SGL"/>
</dbReference>
<proteinExistence type="inferred from homology"/>
<evidence type="ECO:0000313" key="5">
    <source>
        <dbReference type="EMBL" id="SDR50695.1"/>
    </source>
</evidence>
<comment type="similarity">
    <text evidence="1">Belongs to the SMP-30/CGR1 family.</text>
</comment>
<dbReference type="Proteomes" id="UP000183487">
    <property type="component" value="Unassembled WGS sequence"/>
</dbReference>
<feature type="binding site" evidence="3">
    <location>
        <position position="151"/>
    </location>
    <ligand>
        <name>a divalent metal cation</name>
        <dbReference type="ChEBI" id="CHEBI:60240"/>
    </ligand>
</feature>
<keyword evidence="3" id="KW-0862">Zinc</keyword>
<dbReference type="RefSeq" id="WP_074772001.1">
    <property type="nucleotide sequence ID" value="NZ_FNKP01000003.1"/>
</dbReference>
<name>A0A1H1JLY7_9BURK</name>
<feature type="domain" description="SMP-30/Gluconolactonase/LRE-like region" evidence="4">
    <location>
        <begin position="16"/>
        <end position="257"/>
    </location>
</feature>
<dbReference type="AlphaFoldDB" id="A0A1H1JLY7"/>
<evidence type="ECO:0000256" key="1">
    <source>
        <dbReference type="ARBA" id="ARBA00008853"/>
    </source>
</evidence>
<feature type="binding site" evidence="3">
    <location>
        <position position="18"/>
    </location>
    <ligand>
        <name>a divalent metal cation</name>
        <dbReference type="ChEBI" id="CHEBI:60240"/>
    </ligand>
</feature>
<sequence length="296" mass="32447">MKLRIPVCVWPVNAELGEGPVWRAEENAVYFVDIKGRQIHRWSGGLGDTQTWNAPDQPGFVAPLANRDRAFICGMPGGLYRFDTGSGQFIKLKDIEAHLPGNRLNDGFVDASGHLWFGSMDDAEEQPTGTLYRVNDSGEVLAQDNGYVITNGPAMSPDRRTLYHNDTMQRVVYAFDVAEDGALSNRRTFATISGDGHPDGMAVDSEGFVWVALFGGWRIERYSPAGELVEQVPFPCANVTKLAFGGDDLQTVYASTAWKGLSAAERQRQPQAGGLFSFRAPVPGQPQAQCKWGFAQ</sequence>
<dbReference type="SUPFAM" id="SSF63829">
    <property type="entry name" value="Calcium-dependent phosphotriesterase"/>
    <property type="match status" value="1"/>
</dbReference>
<dbReference type="GO" id="GO:0004341">
    <property type="term" value="F:gluconolactonase activity"/>
    <property type="evidence" value="ECO:0007669"/>
    <property type="project" value="TreeGrafter"/>
</dbReference>
<accession>A0A1H1JLY7</accession>
<dbReference type="OrthoDB" id="9775406at2"/>
<feature type="binding site" evidence="3">
    <location>
        <position position="199"/>
    </location>
    <ligand>
        <name>a divalent metal cation</name>
        <dbReference type="ChEBI" id="CHEBI:60240"/>
    </ligand>
</feature>
<dbReference type="PANTHER" id="PTHR10907">
    <property type="entry name" value="REGUCALCIN"/>
    <property type="match status" value="1"/>
</dbReference>
<evidence type="ECO:0000259" key="4">
    <source>
        <dbReference type="Pfam" id="PF08450"/>
    </source>
</evidence>
<reference evidence="6" key="1">
    <citation type="submission" date="2016-10" db="EMBL/GenBank/DDBJ databases">
        <authorList>
            <person name="Varghese N."/>
        </authorList>
    </citation>
    <scope>NUCLEOTIDE SEQUENCE [LARGE SCALE GENOMIC DNA]</scope>
    <source>
        <strain evidence="6">GAS106B</strain>
    </source>
</reference>
<evidence type="ECO:0000256" key="3">
    <source>
        <dbReference type="PIRSR" id="PIRSR605511-2"/>
    </source>
</evidence>
<gene>
    <name evidence="5" type="ORF">SAMN05443245_6731</name>
</gene>
<protein>
    <submittedName>
        <fullName evidence="5">Xylono-1,4-lactonase</fullName>
    </submittedName>
</protein>
<evidence type="ECO:0000256" key="2">
    <source>
        <dbReference type="PIRSR" id="PIRSR605511-1"/>
    </source>
</evidence>
<dbReference type="EMBL" id="FNKP01000003">
    <property type="protein sequence ID" value="SDR50695.1"/>
    <property type="molecule type" value="Genomic_DNA"/>
</dbReference>
<comment type="cofactor">
    <cofactor evidence="3">
        <name>Zn(2+)</name>
        <dbReference type="ChEBI" id="CHEBI:29105"/>
    </cofactor>
    <text evidence="3">Binds 1 divalent metal cation per subunit.</text>
</comment>
<dbReference type="InterPro" id="IPR011042">
    <property type="entry name" value="6-blade_b-propeller_TolB-like"/>
</dbReference>
<dbReference type="Gene3D" id="2.120.10.30">
    <property type="entry name" value="TolB, C-terminal domain"/>
    <property type="match status" value="1"/>
</dbReference>
<dbReference type="InterPro" id="IPR005511">
    <property type="entry name" value="SMP-30"/>
</dbReference>
<dbReference type="GO" id="GO:0005509">
    <property type="term" value="F:calcium ion binding"/>
    <property type="evidence" value="ECO:0007669"/>
    <property type="project" value="TreeGrafter"/>
</dbReference>
<dbReference type="PRINTS" id="PR01790">
    <property type="entry name" value="SMP30FAMILY"/>
</dbReference>
<dbReference type="Pfam" id="PF08450">
    <property type="entry name" value="SGL"/>
    <property type="match status" value="1"/>
</dbReference>
<feature type="active site" description="Proton donor/acceptor" evidence="2">
    <location>
        <position position="199"/>
    </location>
</feature>
<evidence type="ECO:0000313" key="6">
    <source>
        <dbReference type="Proteomes" id="UP000183487"/>
    </source>
</evidence>
<dbReference type="PANTHER" id="PTHR10907:SF47">
    <property type="entry name" value="REGUCALCIN"/>
    <property type="match status" value="1"/>
</dbReference>
<dbReference type="GO" id="GO:0019853">
    <property type="term" value="P:L-ascorbic acid biosynthetic process"/>
    <property type="evidence" value="ECO:0007669"/>
    <property type="project" value="TreeGrafter"/>
</dbReference>
<keyword evidence="6" id="KW-1185">Reference proteome</keyword>
<organism evidence="5 6">
    <name type="scientific">Paraburkholderia fungorum</name>
    <dbReference type="NCBI Taxonomy" id="134537"/>
    <lineage>
        <taxon>Bacteria</taxon>
        <taxon>Pseudomonadati</taxon>
        <taxon>Pseudomonadota</taxon>
        <taxon>Betaproteobacteria</taxon>
        <taxon>Burkholderiales</taxon>
        <taxon>Burkholderiaceae</taxon>
        <taxon>Paraburkholderia</taxon>
    </lineage>
</organism>
<feature type="binding site" evidence="3">
    <location>
        <position position="105"/>
    </location>
    <ligand>
        <name>substrate</name>
    </ligand>
</feature>